<feature type="domain" description="Tudor" evidence="6">
    <location>
        <begin position="940"/>
        <end position="998"/>
    </location>
</feature>
<dbReference type="Pfam" id="PF01753">
    <property type="entry name" value="zf-MYND"/>
    <property type="match status" value="1"/>
</dbReference>
<dbReference type="GeneID" id="115530998"/>
<sequence length="1274" mass="136553">MSVQNVDLMAFGPNMHIPLRRPSTGPGGAPAFPLSPPVLSFARGDAPSIIMEVDDSLKGSSPPPIVLNFCNYCSKQGTFRCNGCIKTFYCSALCHQEDWKAHRHMCLSKTAKYEGEKAKEIPCQQIVDGPSQTQTQPEPELRIASAVGASNAAICPKVFLVDLKKKNLAVGSKVEVAVVETHSPGRFFVHVQGRGMVADLQTVSLELQNASRAWPPASAYLPDQGEVCAVQFSMDMKWYRGLVQSVPVDQKTASILYIDFGNEEDVPLARIRPLDPRLGHIPPCATECCAAGVVPVSGIWSGKCCAVVKQLLTEQVVTLHVLDVVQSERVHVVEMMITAVGKRLSSFLVDQGYATHEGVAAKPSEKEIHGLVSASLENFRRQSSGKDENTEACPPEPLSQHVGDCFSALVTQVRSPVDMICQKVDNASEILELQKNLRDHCSSIPASLNFRPAPGTVCCSQFSDDNQWYRAQVLAYSSEDRVCVGYIDFGNTEEVELGRLRPLSAPLLALPMQAIPCSLAGVQPVREAWDDDCTLVLQQMLSNRILSVRIVGESKGTALVGMVDQASDPQADVAELLISIGYAAAATSPPDTEDTDTPGVEGAAAEEEAGEAADPLVWSSVELPCGGPMGALIVSSVQNPGEFYCVRSEPEALRGLEELGPELKLHCEGEASPWQAAVGQPCCALFTGDNSWYRALVKKVSEDKVLVYFVDYGNSAEVEKSNLRNLTAQLLTLPFQAIRCWLVGVEELGPAWTGEVLLRFHTAVSGQLLSGRALQLTERGYGLDLMSGGQSVAATLLGQKLAGLQGETAPAQATAPVAPLVTACVTHSAPPVAAVQEPAVGVPGLSTPAQQIPRVPPRKGPVKPAPAALASFPVDWRAVELPRESFRPRVAAVTSPALFYVLSPTKVEVECQQRMMRELAEYCSTRQASLKSSSSPGQERPPLGAACCALFSGDQTWYRAVVLETAENEASVLFMDHGNCETVPYSSLCPIPDHLLLLPFQITRCSLAGKECFPPDCPSDILMLLKSVLADCVTATVYAFDGFTNLLSIKLPREMGGGCLGDLILSQLELLTHPKTINNQAATTTKQVSSLIIVDGGPQPLTPNSHPTTTKVLEGHPTSSTTVNKVLEGHPTSSTTVNKVLEGHPTSSTTVNKVLEGHPTSRTAISKVLTGHINNSTTINKVLEALPTSPNNTPQVLKGNPTSPSTINKVLLGHPTSPSTHQVFGEGPRNAVLLKGLEVSGCCCNDLKTKMDRLEQLMENQIVVLSKLIELASC</sequence>
<protein>
    <submittedName>
        <fullName evidence="8">Tudor domain containing 1</fullName>
    </submittedName>
</protein>
<evidence type="ECO:0000256" key="1">
    <source>
        <dbReference type="ARBA" id="ARBA00022723"/>
    </source>
</evidence>
<evidence type="ECO:0000313" key="9">
    <source>
        <dbReference type="Proteomes" id="UP000694546"/>
    </source>
</evidence>
<dbReference type="AlphaFoldDB" id="A0A8C4ZM37"/>
<dbReference type="SUPFAM" id="SSF63748">
    <property type="entry name" value="Tudor/PWWP/MBT"/>
    <property type="match status" value="4"/>
</dbReference>
<dbReference type="GO" id="GO:0043186">
    <property type="term" value="C:P granule"/>
    <property type="evidence" value="ECO:0007669"/>
    <property type="project" value="TreeGrafter"/>
</dbReference>
<accession>A0A8C4ZM37</accession>
<dbReference type="Proteomes" id="UP000694546">
    <property type="component" value="Chromosome 18"/>
</dbReference>
<evidence type="ECO:0000259" key="6">
    <source>
        <dbReference type="PROSITE" id="PS50304"/>
    </source>
</evidence>
<proteinExistence type="predicted"/>
<dbReference type="Pfam" id="PF00567">
    <property type="entry name" value="TUDOR"/>
    <property type="match status" value="4"/>
</dbReference>
<dbReference type="GeneTree" id="ENSGT00940000158754"/>
<dbReference type="Gene3D" id="2.30.30.140">
    <property type="match status" value="4"/>
</dbReference>
<evidence type="ECO:0000256" key="2">
    <source>
        <dbReference type="ARBA" id="ARBA00022771"/>
    </source>
</evidence>
<keyword evidence="9" id="KW-1185">Reference proteome</keyword>
<dbReference type="OMA" id="YCSAQKS"/>
<dbReference type="GO" id="GO:0008270">
    <property type="term" value="F:zinc ion binding"/>
    <property type="evidence" value="ECO:0007669"/>
    <property type="project" value="UniProtKB-KW"/>
</dbReference>
<dbReference type="GO" id="GO:0034587">
    <property type="term" value="P:piRNA processing"/>
    <property type="evidence" value="ECO:0007669"/>
    <property type="project" value="TreeGrafter"/>
</dbReference>
<evidence type="ECO:0000256" key="3">
    <source>
        <dbReference type="ARBA" id="ARBA00022833"/>
    </source>
</evidence>
<dbReference type="GO" id="GO:0034584">
    <property type="term" value="F:piRNA binding"/>
    <property type="evidence" value="ECO:0007669"/>
    <property type="project" value="Ensembl"/>
</dbReference>
<reference evidence="8" key="2">
    <citation type="submission" date="2025-09" db="UniProtKB">
        <authorList>
            <consortium name="Ensembl"/>
        </authorList>
    </citation>
    <scope>IDENTIFICATION</scope>
</reference>
<dbReference type="PROSITE" id="PS50865">
    <property type="entry name" value="ZF_MYND_2"/>
    <property type="match status" value="1"/>
</dbReference>
<dbReference type="PROSITE" id="PS01360">
    <property type="entry name" value="ZF_MYND_1"/>
    <property type="match status" value="1"/>
</dbReference>
<keyword evidence="2 4" id="KW-0863">Zinc-finger</keyword>
<feature type="domain" description="Tudor" evidence="6">
    <location>
        <begin position="221"/>
        <end position="281"/>
    </location>
</feature>
<dbReference type="SUPFAM" id="SSF144232">
    <property type="entry name" value="HIT/MYND zinc finger-like"/>
    <property type="match status" value="1"/>
</dbReference>
<dbReference type="InterPro" id="IPR047377">
    <property type="entry name" value="Tudor_TDRD1_rpt2"/>
</dbReference>
<reference evidence="8" key="1">
    <citation type="submission" date="2025-08" db="UniProtKB">
        <authorList>
            <consortium name="Ensembl"/>
        </authorList>
    </citation>
    <scope>IDENTIFICATION</scope>
</reference>
<gene>
    <name evidence="8" type="primary">TDRD1</name>
    <name evidence="8" type="synonym">tdrd1</name>
</gene>
<evidence type="ECO:0000256" key="5">
    <source>
        <dbReference type="SAM" id="MobiDB-lite"/>
    </source>
</evidence>
<feature type="domain" description="Tudor" evidence="6">
    <location>
        <begin position="675"/>
        <end position="733"/>
    </location>
</feature>
<dbReference type="InterPro" id="IPR050621">
    <property type="entry name" value="Tudor_domain_containing"/>
</dbReference>
<evidence type="ECO:0000259" key="7">
    <source>
        <dbReference type="PROSITE" id="PS50865"/>
    </source>
</evidence>
<dbReference type="GO" id="GO:0030719">
    <property type="term" value="P:P granule organization"/>
    <property type="evidence" value="ECO:0007669"/>
    <property type="project" value="Ensembl"/>
</dbReference>
<dbReference type="SMART" id="SM00333">
    <property type="entry name" value="TUDOR"/>
    <property type="match status" value="4"/>
</dbReference>
<feature type="domain" description="Tudor" evidence="6">
    <location>
        <begin position="451"/>
        <end position="510"/>
    </location>
</feature>
<dbReference type="PANTHER" id="PTHR22948">
    <property type="entry name" value="TUDOR DOMAIN CONTAINING PROTEIN"/>
    <property type="match status" value="1"/>
</dbReference>
<keyword evidence="3" id="KW-0862">Zinc</keyword>
<dbReference type="RefSeq" id="XP_030195793.1">
    <property type="nucleotide sequence ID" value="XM_030339933.1"/>
</dbReference>
<dbReference type="Gene3D" id="2.40.50.90">
    <property type="match status" value="3"/>
</dbReference>
<dbReference type="PROSITE" id="PS50304">
    <property type="entry name" value="TUDOR"/>
    <property type="match status" value="4"/>
</dbReference>
<dbReference type="GO" id="GO:0007283">
    <property type="term" value="P:spermatogenesis"/>
    <property type="evidence" value="ECO:0007669"/>
    <property type="project" value="TreeGrafter"/>
</dbReference>
<dbReference type="PANTHER" id="PTHR22948:SF29">
    <property type="entry name" value="FI02030P-RELATED"/>
    <property type="match status" value="1"/>
</dbReference>
<dbReference type="Gene3D" id="6.10.140.2220">
    <property type="match status" value="1"/>
</dbReference>
<name>A0A8C4ZM37_GADMO</name>
<keyword evidence="1" id="KW-0479">Metal-binding</keyword>
<feature type="domain" description="MYND-type" evidence="7">
    <location>
        <begin position="70"/>
        <end position="106"/>
    </location>
</feature>
<evidence type="ECO:0000313" key="8">
    <source>
        <dbReference type="Ensembl" id="ENSGMOP00000018055.2"/>
    </source>
</evidence>
<dbReference type="InterPro" id="IPR002999">
    <property type="entry name" value="Tudor"/>
</dbReference>
<evidence type="ECO:0000256" key="4">
    <source>
        <dbReference type="PROSITE-ProRule" id="PRU00134"/>
    </source>
</evidence>
<dbReference type="Ensembl" id="ENSGMOT00000018500.2">
    <property type="protein sequence ID" value="ENSGMOP00000018055.2"/>
    <property type="gene ID" value="ENSGMOG00000016797.2"/>
</dbReference>
<dbReference type="CDD" id="cd20409">
    <property type="entry name" value="Tudor_TDRD1_rpt2"/>
    <property type="match status" value="1"/>
</dbReference>
<dbReference type="InterPro" id="IPR035437">
    <property type="entry name" value="SNase_OB-fold_sf"/>
</dbReference>
<feature type="region of interest" description="Disordered" evidence="5">
    <location>
        <begin position="587"/>
        <end position="611"/>
    </location>
</feature>
<dbReference type="InterPro" id="IPR002893">
    <property type="entry name" value="Znf_MYND"/>
</dbReference>
<organism evidence="8 9">
    <name type="scientific">Gadus morhua</name>
    <name type="common">Atlantic cod</name>
    <dbReference type="NCBI Taxonomy" id="8049"/>
    <lineage>
        <taxon>Eukaryota</taxon>
        <taxon>Metazoa</taxon>
        <taxon>Chordata</taxon>
        <taxon>Craniata</taxon>
        <taxon>Vertebrata</taxon>
        <taxon>Euteleostomi</taxon>
        <taxon>Actinopterygii</taxon>
        <taxon>Neopterygii</taxon>
        <taxon>Teleostei</taxon>
        <taxon>Neoteleostei</taxon>
        <taxon>Acanthomorphata</taxon>
        <taxon>Zeiogadaria</taxon>
        <taxon>Gadariae</taxon>
        <taxon>Gadiformes</taxon>
        <taxon>Gadoidei</taxon>
        <taxon>Gadidae</taxon>
        <taxon>Gadus</taxon>
    </lineage>
</organism>